<dbReference type="RefSeq" id="WP_094848669.1">
    <property type="nucleotide sequence ID" value="NZ_NEVJ01000003.1"/>
</dbReference>
<comment type="caution">
    <text evidence="1">The sequence shown here is derived from an EMBL/GenBank/DDBJ whole genome shotgun (WGS) entry which is preliminary data.</text>
</comment>
<protein>
    <recommendedName>
        <fullName evidence="3">Tail tubular protein A</fullName>
    </recommendedName>
</protein>
<evidence type="ECO:0000313" key="2">
    <source>
        <dbReference type="Proteomes" id="UP000216857"/>
    </source>
</evidence>
<evidence type="ECO:0008006" key="3">
    <source>
        <dbReference type="Google" id="ProtNLM"/>
    </source>
</evidence>
<name>A0A261R4X3_9BORD</name>
<dbReference type="AlphaFoldDB" id="A0A261R4X3"/>
<dbReference type="EMBL" id="NEVJ01000003">
    <property type="protein sequence ID" value="OZI20056.1"/>
    <property type="molecule type" value="Genomic_DNA"/>
</dbReference>
<gene>
    <name evidence="1" type="ORF">CAL26_21110</name>
</gene>
<reference evidence="1" key="1">
    <citation type="submission" date="2017-05" db="EMBL/GenBank/DDBJ databases">
        <title>Complete and WGS of Bordetella genogroups.</title>
        <authorList>
            <person name="Spilker T."/>
            <person name="Lipuma J."/>
        </authorList>
    </citation>
    <scope>NUCLEOTIDE SEQUENCE</scope>
    <source>
        <strain evidence="1">AU21707</strain>
    </source>
</reference>
<dbReference type="Proteomes" id="UP000216857">
    <property type="component" value="Unassembled WGS sequence"/>
</dbReference>
<dbReference type="OrthoDB" id="6875093at2"/>
<keyword evidence="2" id="KW-1185">Reference proteome</keyword>
<accession>A0A261R4X3</accession>
<sequence>MSAITPLTVVNNCLKTMGETPLNELDADHPYVQAALNILSEVNVIEQELGWWFNTDYITLQADPNTGYVYVPADTLNLELEDTSLVQRGNLLWDTLKQTNKIGRGVRGRLIREIPFEKLPHNAAAMVSLRAQLDFQSSYDADDNKYKKLNAAYSQAYSRVRRMHIRNQRLNMLEAPGAQRVLAGIRPITRTGRALYPYRIR</sequence>
<evidence type="ECO:0000313" key="1">
    <source>
        <dbReference type="EMBL" id="OZI20056.1"/>
    </source>
</evidence>
<dbReference type="InterPro" id="IPR033767">
    <property type="entry name" value="Tail_Gp11"/>
</dbReference>
<organism evidence="1 2">
    <name type="scientific">Bordetella genomosp. 9</name>
    <dbReference type="NCBI Taxonomy" id="1416803"/>
    <lineage>
        <taxon>Bacteria</taxon>
        <taxon>Pseudomonadati</taxon>
        <taxon>Pseudomonadota</taxon>
        <taxon>Betaproteobacteria</taxon>
        <taxon>Burkholderiales</taxon>
        <taxon>Alcaligenaceae</taxon>
        <taxon>Bordetella</taxon>
    </lineage>
</organism>
<proteinExistence type="predicted"/>
<dbReference type="Pfam" id="PF17212">
    <property type="entry name" value="Tube"/>
    <property type="match status" value="1"/>
</dbReference>